<accession>X1SEH4</accession>
<feature type="domain" description="Phage-like element PBSX protein XkdF" evidence="1">
    <location>
        <begin position="176"/>
        <end position="243"/>
    </location>
</feature>
<organism evidence="2">
    <name type="scientific">marine sediment metagenome</name>
    <dbReference type="NCBI Taxonomy" id="412755"/>
    <lineage>
        <taxon>unclassified sequences</taxon>
        <taxon>metagenomes</taxon>
        <taxon>ecological metagenomes</taxon>
    </lineage>
</organism>
<protein>
    <recommendedName>
        <fullName evidence="1">Phage-like element PBSX protein XkdF domain-containing protein</fullName>
    </recommendedName>
</protein>
<proteinExistence type="predicted"/>
<gene>
    <name evidence="2" type="ORF">S12H4_11638</name>
</gene>
<name>X1SEH4_9ZZZZ</name>
<evidence type="ECO:0000313" key="2">
    <source>
        <dbReference type="EMBL" id="GAI77521.1"/>
    </source>
</evidence>
<dbReference type="AlphaFoldDB" id="X1SEH4"/>
<sequence>GAIGEQGAHIDLRMVRKGDDYFEGGEIMIGNLTGLDKLKKLGIGGKLRFGWKVPRKEAPKAETIRGPVSWMKVGKNKIEIFPPGEVGATTNKYGAMLILDDFDFKAIEPQDDHAKKFEFRGNKLIPEGIYLFAYVPVTEAGKKGERVWMVSKLKEEDEAGKSKQYEFNKFIPIFDISKKEDEHIVCGVVYAPNEVDSQGDTTTEEEIRKALYSYMEGPQKFKLNHKGKYIDAKVLEIYIAPVDF</sequence>
<dbReference type="Pfam" id="PF14550">
    <property type="entry name" value="Peptidase_S78_2"/>
    <property type="match status" value="1"/>
</dbReference>
<feature type="non-terminal residue" evidence="2">
    <location>
        <position position="1"/>
    </location>
</feature>
<dbReference type="InterPro" id="IPR027924">
    <property type="entry name" value="XkdF"/>
</dbReference>
<reference evidence="2" key="1">
    <citation type="journal article" date="2014" name="Front. Microbiol.">
        <title>High frequency of phylogenetically diverse reductive dehalogenase-homologous genes in deep subseafloor sedimentary metagenomes.</title>
        <authorList>
            <person name="Kawai M."/>
            <person name="Futagami T."/>
            <person name="Toyoda A."/>
            <person name="Takaki Y."/>
            <person name="Nishi S."/>
            <person name="Hori S."/>
            <person name="Arai W."/>
            <person name="Tsubouchi T."/>
            <person name="Morono Y."/>
            <person name="Uchiyama I."/>
            <person name="Ito T."/>
            <person name="Fujiyama A."/>
            <person name="Inagaki F."/>
            <person name="Takami H."/>
        </authorList>
    </citation>
    <scope>NUCLEOTIDE SEQUENCE</scope>
    <source>
        <strain evidence="2">Expedition CK06-06</strain>
    </source>
</reference>
<dbReference type="EMBL" id="BARW01005284">
    <property type="protein sequence ID" value="GAI77521.1"/>
    <property type="molecule type" value="Genomic_DNA"/>
</dbReference>
<comment type="caution">
    <text evidence="2">The sequence shown here is derived from an EMBL/GenBank/DDBJ whole genome shotgun (WGS) entry which is preliminary data.</text>
</comment>
<evidence type="ECO:0000259" key="1">
    <source>
        <dbReference type="Pfam" id="PF14550"/>
    </source>
</evidence>
<feature type="non-terminal residue" evidence="2">
    <location>
        <position position="244"/>
    </location>
</feature>